<keyword evidence="1" id="KW-0472">Membrane</keyword>
<keyword evidence="1" id="KW-1133">Transmembrane helix</keyword>
<sequence length="117" mass="13295">MPQIDTHDTAKRDPVPAFLVLFGWHLMVITAYIVVLNQQSHERVRYDDSPWDKMMIFGVTVGAPLLLVTLITGLILLWLFPIFPRKWGKIGWPVIRGTLAATPLLLLVVAIIRDVPR</sequence>
<evidence type="ECO:0000256" key="1">
    <source>
        <dbReference type="SAM" id="Phobius"/>
    </source>
</evidence>
<feature type="transmembrane region" description="Helical" evidence="1">
    <location>
        <begin position="92"/>
        <end position="112"/>
    </location>
</feature>
<gene>
    <name evidence="2" type="ORF">GA0070611_1383</name>
</gene>
<protein>
    <submittedName>
        <fullName evidence="2">Uncharacterized protein</fullName>
    </submittedName>
</protein>
<keyword evidence="1" id="KW-0812">Transmembrane</keyword>
<dbReference type="EMBL" id="LT594323">
    <property type="protein sequence ID" value="SBT40766.1"/>
    <property type="molecule type" value="Genomic_DNA"/>
</dbReference>
<proteinExistence type="predicted"/>
<accession>A0A1A8ZAE1</accession>
<reference evidence="3" key="1">
    <citation type="submission" date="2016-06" db="EMBL/GenBank/DDBJ databases">
        <authorList>
            <person name="Varghese N."/>
            <person name="Submissions Spin"/>
        </authorList>
    </citation>
    <scope>NUCLEOTIDE SEQUENCE [LARGE SCALE GENOMIC DNA]</scope>
    <source>
        <strain evidence="3">DSM 44815</strain>
    </source>
</reference>
<dbReference type="PATRIC" id="fig|261654.4.peg.1410"/>
<dbReference type="OrthoDB" id="9863197at2"/>
<dbReference type="Proteomes" id="UP000199385">
    <property type="component" value="Chromosome I"/>
</dbReference>
<dbReference type="RefSeq" id="WP_091659310.1">
    <property type="nucleotide sequence ID" value="NZ_LT594323.1"/>
</dbReference>
<name>A0A1A8ZAE1_9ACTN</name>
<evidence type="ECO:0000313" key="3">
    <source>
        <dbReference type="Proteomes" id="UP000199385"/>
    </source>
</evidence>
<keyword evidence="3" id="KW-1185">Reference proteome</keyword>
<feature type="transmembrane region" description="Helical" evidence="1">
    <location>
        <begin position="15"/>
        <end position="35"/>
    </location>
</feature>
<evidence type="ECO:0000313" key="2">
    <source>
        <dbReference type="EMBL" id="SBT40766.1"/>
    </source>
</evidence>
<dbReference type="AlphaFoldDB" id="A0A1A8ZAE1"/>
<organism evidence="2 3">
    <name type="scientific">Micromonospora auratinigra</name>
    <dbReference type="NCBI Taxonomy" id="261654"/>
    <lineage>
        <taxon>Bacteria</taxon>
        <taxon>Bacillati</taxon>
        <taxon>Actinomycetota</taxon>
        <taxon>Actinomycetes</taxon>
        <taxon>Micromonosporales</taxon>
        <taxon>Micromonosporaceae</taxon>
        <taxon>Micromonospora</taxon>
    </lineage>
</organism>
<feature type="transmembrane region" description="Helical" evidence="1">
    <location>
        <begin position="56"/>
        <end position="80"/>
    </location>
</feature>